<dbReference type="WBParaSite" id="nRc.2.0.1.t21391-RA">
    <property type="protein sequence ID" value="nRc.2.0.1.t21391-RA"/>
    <property type="gene ID" value="nRc.2.0.1.g21391"/>
</dbReference>
<dbReference type="SUPFAM" id="SSF54236">
    <property type="entry name" value="Ubiquitin-like"/>
    <property type="match status" value="1"/>
</dbReference>
<evidence type="ECO:0000259" key="1">
    <source>
        <dbReference type="Pfam" id="PF12148"/>
    </source>
</evidence>
<dbReference type="Gene3D" id="2.30.30.30">
    <property type="match status" value="1"/>
</dbReference>
<dbReference type="InterPro" id="IPR029071">
    <property type="entry name" value="Ubiquitin-like_domsf"/>
</dbReference>
<evidence type="ECO:0000313" key="3">
    <source>
        <dbReference type="WBParaSite" id="nRc.2.0.1.t21391-RA"/>
    </source>
</evidence>
<organism evidence="2 3">
    <name type="scientific">Romanomermis culicivorax</name>
    <name type="common">Nematode worm</name>
    <dbReference type="NCBI Taxonomy" id="13658"/>
    <lineage>
        <taxon>Eukaryota</taxon>
        <taxon>Metazoa</taxon>
        <taxon>Ecdysozoa</taxon>
        <taxon>Nematoda</taxon>
        <taxon>Enoplea</taxon>
        <taxon>Dorylaimia</taxon>
        <taxon>Mermithida</taxon>
        <taxon>Mermithoidea</taxon>
        <taxon>Mermithidae</taxon>
        <taxon>Romanomermis</taxon>
    </lineage>
</organism>
<protein>
    <submittedName>
        <fullName evidence="3">UHRF1 tandem tudor domain-containing protein</fullName>
    </submittedName>
</protein>
<proteinExistence type="predicted"/>
<dbReference type="InterPro" id="IPR021991">
    <property type="entry name" value="TTD_dom"/>
</dbReference>
<keyword evidence="2" id="KW-1185">Reference proteome</keyword>
<dbReference type="Proteomes" id="UP000887565">
    <property type="component" value="Unplaced"/>
</dbReference>
<dbReference type="Gene3D" id="3.10.20.90">
    <property type="entry name" value="Phosphatidylinositol 3-kinase Catalytic Subunit, Chain A, domain 1"/>
    <property type="match status" value="1"/>
</dbReference>
<evidence type="ECO:0000313" key="2">
    <source>
        <dbReference type="Proteomes" id="UP000887565"/>
    </source>
</evidence>
<dbReference type="InterPro" id="IPR014722">
    <property type="entry name" value="Rib_uL2_dom2"/>
</dbReference>
<dbReference type="Pfam" id="PF12148">
    <property type="entry name" value="TTD"/>
    <property type="match status" value="1"/>
</dbReference>
<sequence length="233" mass="26308">MFVVRHPVTGQSVTVTTLTRLSPIQDLRSFIYREFSIDSENILVRLYARGKELMDGCTFFDYSLREGEVIFFNLKPIAASASEVNVVIENENMGEPGSVTDVQPMTESKYFRVGAKVDVCSAENGAWYEAVISAIVPRSTAKVNDSDDELEYHCTYESYGKSTEVVNLSQIVPRMHKKLAFEGFDPSTFTKNVLVNYNFDSPGQLGDWYKGVVRRIADSKRRSYALICDLMTE</sequence>
<dbReference type="AlphaFoldDB" id="A0A915J4P1"/>
<accession>A0A915J4P1</accession>
<dbReference type="Gene3D" id="2.30.30.140">
    <property type="match status" value="1"/>
</dbReference>
<name>A0A915J4P1_ROMCU</name>
<reference evidence="3" key="1">
    <citation type="submission" date="2022-11" db="UniProtKB">
        <authorList>
            <consortium name="WormBaseParasite"/>
        </authorList>
    </citation>
    <scope>IDENTIFICATION</scope>
</reference>
<feature type="domain" description="UHRF1 tandem tudor" evidence="1">
    <location>
        <begin position="109"/>
        <end position="226"/>
    </location>
</feature>